<feature type="region of interest" description="Disordered" evidence="1">
    <location>
        <begin position="134"/>
        <end position="243"/>
    </location>
</feature>
<sequence>MAVSPVGTFFIVLVVLLVAAAAGWVVFTQLRARRLGLPSPPLSSYIPFARSSYPSAHRAPQPRSGGVRGWISDRFQSLKNPRSAAGAYEQPSAPGGHRGGGGFGPLDPDDAWDARVGHETYGGAYYPEDQELEDRGQHHGRADGPYAGSGYQMNLAGDGIDEQRGRSPNPRGHSGLEVPTTRGEGAQRNPFDDAAEPSNLSLRGVSPRPIDTRKAAAAGAAGGPVHDSPTSVSERRSVFREDV</sequence>
<keyword evidence="2" id="KW-0812">Transmembrane</keyword>
<name>A0AAN7UPX2_9PEZI</name>
<evidence type="ECO:0000313" key="4">
    <source>
        <dbReference type="Proteomes" id="UP001305414"/>
    </source>
</evidence>
<feature type="transmembrane region" description="Helical" evidence="2">
    <location>
        <begin position="6"/>
        <end position="27"/>
    </location>
</feature>
<comment type="caution">
    <text evidence="3">The sequence shown here is derived from an EMBL/GenBank/DDBJ whole genome shotgun (WGS) entry which is preliminary data.</text>
</comment>
<evidence type="ECO:0000313" key="3">
    <source>
        <dbReference type="EMBL" id="KAK5633057.1"/>
    </source>
</evidence>
<keyword evidence="4" id="KW-1185">Reference proteome</keyword>
<proteinExistence type="predicted"/>
<evidence type="ECO:0008006" key="5">
    <source>
        <dbReference type="Google" id="ProtNLM"/>
    </source>
</evidence>
<keyword evidence="2" id="KW-1133">Transmembrane helix</keyword>
<reference evidence="3 4" key="1">
    <citation type="submission" date="2023-10" db="EMBL/GenBank/DDBJ databases">
        <title>Draft genome sequence of Xylaria bambusicola isolate GMP-LS, the root and basal stem rot pathogen of sugarcane in Indonesia.</title>
        <authorList>
            <person name="Selvaraj P."/>
            <person name="Muralishankar V."/>
            <person name="Muruganantham S."/>
            <person name="Sp S."/>
            <person name="Haryani S."/>
            <person name="Lau K.J.X."/>
            <person name="Naqvi N.I."/>
        </authorList>
    </citation>
    <scope>NUCLEOTIDE SEQUENCE [LARGE SCALE GENOMIC DNA]</scope>
    <source>
        <strain evidence="3">GMP-LS</strain>
    </source>
</reference>
<feature type="region of interest" description="Disordered" evidence="1">
    <location>
        <begin position="81"/>
        <end position="115"/>
    </location>
</feature>
<keyword evidence="2" id="KW-0472">Membrane</keyword>
<dbReference type="EMBL" id="JAWHQM010000029">
    <property type="protein sequence ID" value="KAK5633057.1"/>
    <property type="molecule type" value="Genomic_DNA"/>
</dbReference>
<dbReference type="AlphaFoldDB" id="A0AAN7UPX2"/>
<gene>
    <name evidence="3" type="ORF">RRF57_008771</name>
</gene>
<feature type="compositionally biased region" description="Basic and acidic residues" evidence="1">
    <location>
        <begin position="233"/>
        <end position="243"/>
    </location>
</feature>
<protein>
    <recommendedName>
        <fullName evidence="5">Acid phosphatase-like protein</fullName>
    </recommendedName>
</protein>
<dbReference type="Proteomes" id="UP001305414">
    <property type="component" value="Unassembled WGS sequence"/>
</dbReference>
<evidence type="ECO:0000256" key="2">
    <source>
        <dbReference type="SAM" id="Phobius"/>
    </source>
</evidence>
<accession>A0AAN7UPX2</accession>
<organism evidence="3 4">
    <name type="scientific">Xylaria bambusicola</name>
    <dbReference type="NCBI Taxonomy" id="326684"/>
    <lineage>
        <taxon>Eukaryota</taxon>
        <taxon>Fungi</taxon>
        <taxon>Dikarya</taxon>
        <taxon>Ascomycota</taxon>
        <taxon>Pezizomycotina</taxon>
        <taxon>Sordariomycetes</taxon>
        <taxon>Xylariomycetidae</taxon>
        <taxon>Xylariales</taxon>
        <taxon>Xylariaceae</taxon>
        <taxon>Xylaria</taxon>
    </lineage>
</organism>
<evidence type="ECO:0000256" key="1">
    <source>
        <dbReference type="SAM" id="MobiDB-lite"/>
    </source>
</evidence>